<feature type="signal peptide" evidence="1">
    <location>
        <begin position="1"/>
        <end position="25"/>
    </location>
</feature>
<keyword evidence="4" id="KW-1185">Reference proteome</keyword>
<feature type="chain" id="PRO_5028876444" description="FlgO domain-containing protein" evidence="1">
    <location>
        <begin position="26"/>
        <end position="211"/>
    </location>
</feature>
<sequence>MLRFIQIIMLSLGILLAGCSANSQKQSHAQELPPPDAELLHVVEDIADSLVHSSSRPIHKGRIAVGTIGQIDTLRLEENRHHPLTFLGLKLQDSLMVALQNRGLRVVDYKRSANVIIHSTEDQMLSRELKHLGQSKQLDYFLSGTISYQENGATISLRMVDLLDDELVAATNDFVPIDIFFPPHRVTEYNGRIYRDSKYRSGRRYLGEHEQ</sequence>
<reference evidence="4" key="1">
    <citation type="submission" date="2014-12" db="EMBL/GenBank/DDBJ databases">
        <title>Complete genome sequence of a multi-drug resistant Klebsiella pneumoniae.</title>
        <authorList>
            <person name="Hua X."/>
            <person name="Chen Q."/>
            <person name="Li X."/>
            <person name="Feng Y."/>
            <person name="Ruan Z."/>
            <person name="Yu Y."/>
        </authorList>
    </citation>
    <scope>NUCLEOTIDE SEQUENCE [LARGE SCALE GENOMIC DNA]</scope>
    <source>
        <strain evidence="4">5.12</strain>
    </source>
</reference>
<gene>
    <name evidence="3" type="ORF">CA267_009950</name>
</gene>
<evidence type="ECO:0000259" key="2">
    <source>
        <dbReference type="Pfam" id="PF17680"/>
    </source>
</evidence>
<evidence type="ECO:0000313" key="4">
    <source>
        <dbReference type="Proteomes" id="UP000219285"/>
    </source>
</evidence>
<evidence type="ECO:0000256" key="1">
    <source>
        <dbReference type="SAM" id="SignalP"/>
    </source>
</evidence>
<dbReference type="AlphaFoldDB" id="A0A6M4MDC0"/>
<dbReference type="KEGG" id="apel:CA267_009950"/>
<proteinExistence type="predicted"/>
<dbReference type="Pfam" id="PF17680">
    <property type="entry name" value="FlgO"/>
    <property type="match status" value="1"/>
</dbReference>
<dbReference type="EMBL" id="CP052766">
    <property type="protein sequence ID" value="QJR81079.1"/>
    <property type="molecule type" value="Genomic_DNA"/>
</dbReference>
<dbReference type="InterPro" id="IPR041215">
    <property type="entry name" value="FlgO_dom"/>
</dbReference>
<dbReference type="Proteomes" id="UP000219285">
    <property type="component" value="Chromosome"/>
</dbReference>
<reference evidence="3 4" key="2">
    <citation type="submission" date="2020-04" db="EMBL/GenBank/DDBJ databases">
        <title>Complete genome sequence of Alteromonas pelagimontana 5.12T.</title>
        <authorList>
            <person name="Sinha R.K."/>
            <person name="Krishnan K.P."/>
            <person name="Kurian J.P."/>
        </authorList>
    </citation>
    <scope>NUCLEOTIDE SEQUENCE [LARGE SCALE GENOMIC DNA]</scope>
    <source>
        <strain evidence="3 4">5.12</strain>
    </source>
</reference>
<evidence type="ECO:0000313" key="3">
    <source>
        <dbReference type="EMBL" id="QJR81079.1"/>
    </source>
</evidence>
<protein>
    <recommendedName>
        <fullName evidence="2">FlgO domain-containing protein</fullName>
    </recommendedName>
</protein>
<dbReference type="PROSITE" id="PS51257">
    <property type="entry name" value="PROKAR_LIPOPROTEIN"/>
    <property type="match status" value="1"/>
</dbReference>
<accession>A0A6M4MDC0</accession>
<dbReference type="OrthoDB" id="6385614at2"/>
<organism evidence="3 4">
    <name type="scientific">Alteromonas pelagimontana</name>
    <dbReference type="NCBI Taxonomy" id="1858656"/>
    <lineage>
        <taxon>Bacteria</taxon>
        <taxon>Pseudomonadati</taxon>
        <taxon>Pseudomonadota</taxon>
        <taxon>Gammaproteobacteria</taxon>
        <taxon>Alteromonadales</taxon>
        <taxon>Alteromonadaceae</taxon>
        <taxon>Alteromonas/Salinimonas group</taxon>
        <taxon>Alteromonas</taxon>
    </lineage>
</organism>
<name>A0A6M4MDC0_9ALTE</name>
<feature type="domain" description="FlgO" evidence="2">
    <location>
        <begin position="45"/>
        <end position="178"/>
    </location>
</feature>
<dbReference type="RefSeq" id="WP_075607627.1">
    <property type="nucleotide sequence ID" value="NZ_CP052766.1"/>
</dbReference>
<keyword evidence="1" id="KW-0732">Signal</keyword>